<keyword evidence="1" id="KW-0805">Transcription regulation</keyword>
<keyword evidence="6" id="KW-1185">Reference proteome</keyword>
<dbReference type="Pfam" id="PF00392">
    <property type="entry name" value="GntR"/>
    <property type="match status" value="1"/>
</dbReference>
<dbReference type="GO" id="GO:0003700">
    <property type="term" value="F:DNA-binding transcription factor activity"/>
    <property type="evidence" value="ECO:0007669"/>
    <property type="project" value="InterPro"/>
</dbReference>
<name>A0A1H1UQX7_9ACTN</name>
<evidence type="ECO:0000313" key="6">
    <source>
        <dbReference type="Proteomes" id="UP000198859"/>
    </source>
</evidence>
<dbReference type="PROSITE" id="PS50949">
    <property type="entry name" value="HTH_GNTR"/>
    <property type="match status" value="1"/>
</dbReference>
<evidence type="ECO:0000256" key="1">
    <source>
        <dbReference type="ARBA" id="ARBA00023015"/>
    </source>
</evidence>
<dbReference type="InterPro" id="IPR036390">
    <property type="entry name" value="WH_DNA-bd_sf"/>
</dbReference>
<dbReference type="AlphaFoldDB" id="A0A1H1UQX7"/>
<protein>
    <submittedName>
        <fullName evidence="5">DNA-binding transcriptional regulator, GntR family</fullName>
    </submittedName>
</protein>
<dbReference type="Gene3D" id="1.20.120.530">
    <property type="entry name" value="GntR ligand-binding domain-like"/>
    <property type="match status" value="1"/>
</dbReference>
<dbReference type="PANTHER" id="PTHR43537:SF24">
    <property type="entry name" value="GLUCONATE OPERON TRANSCRIPTIONAL REPRESSOR"/>
    <property type="match status" value="1"/>
</dbReference>
<dbReference type="SMART" id="SM00895">
    <property type="entry name" value="FCD"/>
    <property type="match status" value="1"/>
</dbReference>
<evidence type="ECO:0000313" key="5">
    <source>
        <dbReference type="EMBL" id="SDS74616.1"/>
    </source>
</evidence>
<dbReference type="OrthoDB" id="5182935at2"/>
<keyword evidence="3" id="KW-0804">Transcription</keyword>
<sequence length="238" mass="26016">MASTAPRRRSLFTSRLVNTAAEGEQPAVVEDLRHAILAGDEPPGTPIPIDAVARFFGVSPIPVREALKVLLGEGLVEHVPRVGYAVAKLAFAEFAELYDVRAALEASALRQSVLRATAADDVVVHETHAAMGRAMASGDERGYHAESRRFHVALIGPAGMQRLTHMYESAWNMTEPARPMSRVEAGGRSVFYDDHDRMLHAFVARDADTLVAESGRHFGHLREAIAAFRDDPDVFRPV</sequence>
<dbReference type="PANTHER" id="PTHR43537">
    <property type="entry name" value="TRANSCRIPTIONAL REGULATOR, GNTR FAMILY"/>
    <property type="match status" value="1"/>
</dbReference>
<dbReference type="SMART" id="SM00345">
    <property type="entry name" value="HTH_GNTR"/>
    <property type="match status" value="1"/>
</dbReference>
<keyword evidence="2 5" id="KW-0238">DNA-binding</keyword>
<proteinExistence type="predicted"/>
<feature type="domain" description="HTH gntR-type" evidence="4">
    <location>
        <begin position="22"/>
        <end position="89"/>
    </location>
</feature>
<evidence type="ECO:0000259" key="4">
    <source>
        <dbReference type="PROSITE" id="PS50949"/>
    </source>
</evidence>
<accession>A0A1H1UQX7</accession>
<evidence type="ECO:0000256" key="2">
    <source>
        <dbReference type="ARBA" id="ARBA00023125"/>
    </source>
</evidence>
<dbReference type="InterPro" id="IPR011711">
    <property type="entry name" value="GntR_C"/>
</dbReference>
<dbReference type="STRING" id="642780.SAMN04488570_2592"/>
<dbReference type="Proteomes" id="UP000198859">
    <property type="component" value="Chromosome I"/>
</dbReference>
<dbReference type="RefSeq" id="WP_091730339.1">
    <property type="nucleotide sequence ID" value="NZ_LT629757.1"/>
</dbReference>
<dbReference type="GO" id="GO:0003677">
    <property type="term" value="F:DNA binding"/>
    <property type="evidence" value="ECO:0007669"/>
    <property type="project" value="UniProtKB-KW"/>
</dbReference>
<dbReference type="SUPFAM" id="SSF46785">
    <property type="entry name" value="Winged helix' DNA-binding domain"/>
    <property type="match status" value="1"/>
</dbReference>
<dbReference type="Gene3D" id="1.10.10.10">
    <property type="entry name" value="Winged helix-like DNA-binding domain superfamily/Winged helix DNA-binding domain"/>
    <property type="match status" value="1"/>
</dbReference>
<dbReference type="InterPro" id="IPR008920">
    <property type="entry name" value="TF_FadR/GntR_C"/>
</dbReference>
<dbReference type="CDD" id="cd07377">
    <property type="entry name" value="WHTH_GntR"/>
    <property type="match status" value="1"/>
</dbReference>
<organism evidence="5 6">
    <name type="scientific">Nocardioides scoriae</name>
    <dbReference type="NCBI Taxonomy" id="642780"/>
    <lineage>
        <taxon>Bacteria</taxon>
        <taxon>Bacillati</taxon>
        <taxon>Actinomycetota</taxon>
        <taxon>Actinomycetes</taxon>
        <taxon>Propionibacteriales</taxon>
        <taxon>Nocardioidaceae</taxon>
        <taxon>Nocardioides</taxon>
    </lineage>
</organism>
<dbReference type="InterPro" id="IPR000524">
    <property type="entry name" value="Tscrpt_reg_HTH_GntR"/>
</dbReference>
<evidence type="ECO:0000256" key="3">
    <source>
        <dbReference type="ARBA" id="ARBA00023163"/>
    </source>
</evidence>
<dbReference type="EMBL" id="LT629757">
    <property type="protein sequence ID" value="SDS74616.1"/>
    <property type="molecule type" value="Genomic_DNA"/>
</dbReference>
<gene>
    <name evidence="5" type="ORF">SAMN04488570_2592</name>
</gene>
<dbReference type="SUPFAM" id="SSF48008">
    <property type="entry name" value="GntR ligand-binding domain-like"/>
    <property type="match status" value="1"/>
</dbReference>
<dbReference type="InterPro" id="IPR036388">
    <property type="entry name" value="WH-like_DNA-bd_sf"/>
</dbReference>
<dbReference type="Pfam" id="PF07729">
    <property type="entry name" value="FCD"/>
    <property type="match status" value="1"/>
</dbReference>
<reference evidence="6" key="1">
    <citation type="submission" date="2016-10" db="EMBL/GenBank/DDBJ databases">
        <authorList>
            <person name="Varghese N."/>
            <person name="Submissions S."/>
        </authorList>
    </citation>
    <scope>NUCLEOTIDE SEQUENCE [LARGE SCALE GENOMIC DNA]</scope>
    <source>
        <strain evidence="6">DSM 22127</strain>
    </source>
</reference>